<name>A0A2M3Z508_9DIPT</name>
<feature type="region of interest" description="Disordered" evidence="1">
    <location>
        <begin position="245"/>
        <end position="293"/>
    </location>
</feature>
<dbReference type="PANTHER" id="PTHR22654:SF2">
    <property type="entry name" value="G PROTEIN PATHWAY SUPPRESSOR 2"/>
    <property type="match status" value="1"/>
</dbReference>
<dbReference type="EMBL" id="GGFM01002856">
    <property type="protein sequence ID" value="MBW23607.1"/>
    <property type="molecule type" value="Transcribed_RNA"/>
</dbReference>
<feature type="compositionally biased region" description="Low complexity" evidence="1">
    <location>
        <begin position="255"/>
        <end position="274"/>
    </location>
</feature>
<feature type="compositionally biased region" description="Pro residues" evidence="1">
    <location>
        <begin position="421"/>
        <end position="437"/>
    </location>
</feature>
<feature type="region of interest" description="Disordered" evidence="1">
    <location>
        <begin position="357"/>
        <end position="388"/>
    </location>
</feature>
<feature type="compositionally biased region" description="Basic and acidic residues" evidence="1">
    <location>
        <begin position="53"/>
        <end position="62"/>
    </location>
</feature>
<feature type="compositionally biased region" description="Low complexity" evidence="1">
    <location>
        <begin position="10"/>
        <end position="19"/>
    </location>
</feature>
<feature type="compositionally biased region" description="Polar residues" evidence="1">
    <location>
        <begin position="282"/>
        <end position="293"/>
    </location>
</feature>
<feature type="compositionally biased region" description="Pro residues" evidence="1">
    <location>
        <begin position="214"/>
        <end position="225"/>
    </location>
</feature>
<feature type="region of interest" description="Disordered" evidence="1">
    <location>
        <begin position="39"/>
        <end position="62"/>
    </location>
</feature>
<feature type="compositionally biased region" description="Polar residues" evidence="1">
    <location>
        <begin position="404"/>
        <end position="416"/>
    </location>
</feature>
<proteinExistence type="predicted"/>
<feature type="region of interest" description="Disordered" evidence="1">
    <location>
        <begin position="210"/>
        <end position="230"/>
    </location>
</feature>
<feature type="compositionally biased region" description="Polar residues" evidence="1">
    <location>
        <begin position="172"/>
        <end position="181"/>
    </location>
</feature>
<feature type="region of interest" description="Disordered" evidence="1">
    <location>
        <begin position="402"/>
        <end position="446"/>
    </location>
</feature>
<dbReference type="GO" id="GO:0003712">
    <property type="term" value="F:transcription coregulator activity"/>
    <property type="evidence" value="ECO:0007669"/>
    <property type="project" value="TreeGrafter"/>
</dbReference>
<dbReference type="InterPro" id="IPR026094">
    <property type="entry name" value="GPS2"/>
</dbReference>
<evidence type="ECO:0000313" key="2">
    <source>
        <dbReference type="EMBL" id="MBW23607.1"/>
    </source>
</evidence>
<dbReference type="GO" id="GO:0006357">
    <property type="term" value="P:regulation of transcription by RNA polymerase II"/>
    <property type="evidence" value="ECO:0007669"/>
    <property type="project" value="TreeGrafter"/>
</dbReference>
<evidence type="ECO:0000256" key="1">
    <source>
        <dbReference type="SAM" id="MobiDB-lite"/>
    </source>
</evidence>
<reference evidence="2" key="1">
    <citation type="submission" date="2018-01" db="EMBL/GenBank/DDBJ databases">
        <title>An insight into the sialome of Amazonian anophelines.</title>
        <authorList>
            <person name="Ribeiro J.M."/>
            <person name="Scarpassa V."/>
            <person name="Calvo E."/>
        </authorList>
    </citation>
    <scope>NUCLEOTIDE SEQUENCE</scope>
    <source>
        <tissue evidence="2">Salivary glands</tissue>
    </source>
</reference>
<sequence length="446" mass="50575">MSAKKYLKMPAQQPAQPAAKTEKEEQLWNALKRHIMRERERKKQELQAEVEEERLRREREEREKQDVMTLGETKEQILILEKNLEELRNEKQQLFLQLKKVLNEDDNRKRQMKEELMAIQNIQPQQIFLPQRSIGPPHQQHLIHKGNPQVNVAKRTHSPSSPQHLQGYYKQPNPNNQTYPSPQKMEEGRRSGEVARAVLWNKSQYCPPVGFYPTNPPSNPPPPDGRQPQQILYPYQSNLTIPMRQYVDIPPPPQQQQQQQQQHQQQQQQQHQHQPGPPKQSEPPQVVQSSKAVMGQATQPNIYHISLDQAAVAAAAAAAMHGQQSSVSGPPLKTIAIEKIGSDRIGVPYHIELAKQHDERKDLRPSQVAGPPGPQPGPGGSHLPEGIYAPGLRQGAIQMHAIAANSQLPKSGSITQGYPPARLPPMPSNPQQPPPPSQMHYSRQRY</sequence>
<accession>A0A2M3Z508</accession>
<dbReference type="GO" id="GO:0005667">
    <property type="term" value="C:transcription regulator complex"/>
    <property type="evidence" value="ECO:0007669"/>
    <property type="project" value="TreeGrafter"/>
</dbReference>
<feature type="region of interest" description="Disordered" evidence="1">
    <location>
        <begin position="152"/>
        <end position="192"/>
    </location>
</feature>
<dbReference type="Pfam" id="PF15991">
    <property type="entry name" value="G_path_suppress"/>
    <property type="match status" value="1"/>
</dbReference>
<dbReference type="PANTHER" id="PTHR22654">
    <property type="entry name" value="G PROTEIN PATHWAY SUPPRESSOR 2"/>
    <property type="match status" value="1"/>
</dbReference>
<organism evidence="2">
    <name type="scientific">Anopheles braziliensis</name>
    <dbReference type="NCBI Taxonomy" id="58242"/>
    <lineage>
        <taxon>Eukaryota</taxon>
        <taxon>Metazoa</taxon>
        <taxon>Ecdysozoa</taxon>
        <taxon>Arthropoda</taxon>
        <taxon>Hexapoda</taxon>
        <taxon>Insecta</taxon>
        <taxon>Pterygota</taxon>
        <taxon>Neoptera</taxon>
        <taxon>Endopterygota</taxon>
        <taxon>Diptera</taxon>
        <taxon>Nematocera</taxon>
        <taxon>Culicoidea</taxon>
        <taxon>Culicidae</taxon>
        <taxon>Anophelinae</taxon>
        <taxon>Anopheles</taxon>
    </lineage>
</organism>
<dbReference type="AlphaFoldDB" id="A0A2M3Z508"/>
<protein>
    <submittedName>
        <fullName evidence="2">Putative basic-leucine zipper transcription factor r</fullName>
    </submittedName>
</protein>
<feature type="region of interest" description="Disordered" evidence="1">
    <location>
        <begin position="1"/>
        <end position="24"/>
    </location>
</feature>